<dbReference type="eggNOG" id="ENOG502QPSK">
    <property type="taxonomic scope" value="Eukaryota"/>
</dbReference>
<dbReference type="InParanoid" id="A0A059CH57"/>
<evidence type="ECO:0000259" key="2">
    <source>
        <dbReference type="PROSITE" id="PS51502"/>
    </source>
</evidence>
<dbReference type="OrthoDB" id="2016695at2759"/>
<dbReference type="AlphaFoldDB" id="A0A059CH57"/>
<dbReference type="SUPFAM" id="SSF54909">
    <property type="entry name" value="Dimeric alpha+beta barrel"/>
    <property type="match status" value="2"/>
</dbReference>
<dbReference type="KEGG" id="egr:104441778"/>
<dbReference type="PROSITE" id="PS51502">
    <property type="entry name" value="S_R_A_B_BARREL"/>
    <property type="match status" value="2"/>
</dbReference>
<dbReference type="InterPro" id="IPR013097">
    <property type="entry name" value="Dabb"/>
</dbReference>
<dbReference type="EMBL" id="KK198756">
    <property type="protein sequence ID" value="KCW77569.1"/>
    <property type="molecule type" value="Genomic_DNA"/>
</dbReference>
<dbReference type="InterPro" id="IPR044662">
    <property type="entry name" value="HS1/DABB1-like"/>
</dbReference>
<sequence>MLIQAPGWSSVLARLSFFPNHRRRRGPVLSRFGSFNVRGAIGVAGAYFVRRKDSRARISACGDSQSNADGQRKRDVVEHICLLKAKDNLTDEEEKDMLDYLYTSQYRMGGIVAISLGRIDDDNPERYTHAVFMRFQRKGDLLKFYENPFYLGVLQKHVMPYCHELLNVDYESEVEDDILSIFRKGEEFNYGEEFVLLVELKDDALGELAEDAMCSLHRIATESPSLIVQVSQGLNFNSTSNMKYTHGVVIRFRSIEAFKIFVGSTEYKHIWSSKFQPITRKTLSIHFSIDPVGTELM</sequence>
<dbReference type="SMART" id="SM00886">
    <property type="entry name" value="Dabb"/>
    <property type="match status" value="2"/>
</dbReference>
<dbReference type="FunCoup" id="A0A059CH57">
    <property type="interactions" value="1642"/>
</dbReference>
<evidence type="ECO:0000313" key="3">
    <source>
        <dbReference type="EMBL" id="KCW77569.1"/>
    </source>
</evidence>
<comment type="subunit">
    <text evidence="1">Homodimer.</text>
</comment>
<proteinExistence type="predicted"/>
<dbReference type="Gramene" id="KCW77569">
    <property type="protein sequence ID" value="KCW77569"/>
    <property type="gene ID" value="EUGRSUZ_D01883"/>
</dbReference>
<dbReference type="Pfam" id="PF07876">
    <property type="entry name" value="Dabb"/>
    <property type="match status" value="2"/>
</dbReference>
<evidence type="ECO:0000256" key="1">
    <source>
        <dbReference type="ARBA" id="ARBA00011738"/>
    </source>
</evidence>
<dbReference type="OMA" id="YCHGLIN"/>
<dbReference type="InterPro" id="IPR011008">
    <property type="entry name" value="Dimeric_a/b-barrel"/>
</dbReference>
<dbReference type="STRING" id="71139.A0A059CH57"/>
<name>A0A059CH57_EUCGR</name>
<organism evidence="3">
    <name type="scientific">Eucalyptus grandis</name>
    <name type="common">Flooded gum</name>
    <dbReference type="NCBI Taxonomy" id="71139"/>
    <lineage>
        <taxon>Eukaryota</taxon>
        <taxon>Viridiplantae</taxon>
        <taxon>Streptophyta</taxon>
        <taxon>Embryophyta</taxon>
        <taxon>Tracheophyta</taxon>
        <taxon>Spermatophyta</taxon>
        <taxon>Magnoliopsida</taxon>
        <taxon>eudicotyledons</taxon>
        <taxon>Gunneridae</taxon>
        <taxon>Pentapetalae</taxon>
        <taxon>rosids</taxon>
        <taxon>malvids</taxon>
        <taxon>Myrtales</taxon>
        <taxon>Myrtaceae</taxon>
        <taxon>Myrtoideae</taxon>
        <taxon>Eucalypteae</taxon>
        <taxon>Eucalyptus</taxon>
    </lineage>
</organism>
<feature type="domain" description="Stress-response A/B barrel" evidence="2">
    <location>
        <begin position="77"/>
        <end position="170"/>
    </location>
</feature>
<protein>
    <recommendedName>
        <fullName evidence="2">Stress-response A/B barrel domain-containing protein</fullName>
    </recommendedName>
</protein>
<gene>
    <name evidence="3" type="ORF">EUGRSUZ_D01883</name>
</gene>
<feature type="domain" description="Stress-response A/B barrel" evidence="2">
    <location>
        <begin position="192"/>
        <end position="287"/>
    </location>
</feature>
<dbReference type="PANTHER" id="PTHR33178">
    <property type="match status" value="1"/>
</dbReference>
<dbReference type="PANTHER" id="PTHR33178:SF5">
    <property type="entry name" value="EXPRESSED PROTEIN"/>
    <property type="match status" value="1"/>
</dbReference>
<reference evidence="3" key="1">
    <citation type="submission" date="2013-07" db="EMBL/GenBank/DDBJ databases">
        <title>The genome of Eucalyptus grandis.</title>
        <authorList>
            <person name="Schmutz J."/>
            <person name="Hayes R."/>
            <person name="Myburg A."/>
            <person name="Tuskan G."/>
            <person name="Grattapaglia D."/>
            <person name="Rokhsar D.S."/>
        </authorList>
    </citation>
    <scope>NUCLEOTIDE SEQUENCE</scope>
    <source>
        <tissue evidence="3">Leaf extractions</tissue>
    </source>
</reference>
<dbReference type="Gene3D" id="3.30.70.100">
    <property type="match status" value="2"/>
</dbReference>
<accession>A0A059CH57</accession>